<evidence type="ECO:0000313" key="2">
    <source>
        <dbReference type="Proteomes" id="UP000297245"/>
    </source>
</evidence>
<dbReference type="EMBL" id="ML179206">
    <property type="protein sequence ID" value="THU95169.1"/>
    <property type="molecule type" value="Genomic_DNA"/>
</dbReference>
<reference evidence="1 2" key="1">
    <citation type="journal article" date="2019" name="Nat. Ecol. Evol.">
        <title>Megaphylogeny resolves global patterns of mushroom evolution.</title>
        <authorList>
            <person name="Varga T."/>
            <person name="Krizsan K."/>
            <person name="Foldi C."/>
            <person name="Dima B."/>
            <person name="Sanchez-Garcia M."/>
            <person name="Sanchez-Ramirez S."/>
            <person name="Szollosi G.J."/>
            <person name="Szarkandi J.G."/>
            <person name="Papp V."/>
            <person name="Albert L."/>
            <person name="Andreopoulos W."/>
            <person name="Angelini C."/>
            <person name="Antonin V."/>
            <person name="Barry K.W."/>
            <person name="Bougher N.L."/>
            <person name="Buchanan P."/>
            <person name="Buyck B."/>
            <person name="Bense V."/>
            <person name="Catcheside P."/>
            <person name="Chovatia M."/>
            <person name="Cooper J."/>
            <person name="Damon W."/>
            <person name="Desjardin D."/>
            <person name="Finy P."/>
            <person name="Geml J."/>
            <person name="Haridas S."/>
            <person name="Hughes K."/>
            <person name="Justo A."/>
            <person name="Karasinski D."/>
            <person name="Kautmanova I."/>
            <person name="Kiss B."/>
            <person name="Kocsube S."/>
            <person name="Kotiranta H."/>
            <person name="LaButti K.M."/>
            <person name="Lechner B.E."/>
            <person name="Liimatainen K."/>
            <person name="Lipzen A."/>
            <person name="Lukacs Z."/>
            <person name="Mihaltcheva S."/>
            <person name="Morgado L.N."/>
            <person name="Niskanen T."/>
            <person name="Noordeloos M.E."/>
            <person name="Ohm R.A."/>
            <person name="Ortiz-Santana B."/>
            <person name="Ovrebo C."/>
            <person name="Racz N."/>
            <person name="Riley R."/>
            <person name="Savchenko A."/>
            <person name="Shiryaev A."/>
            <person name="Soop K."/>
            <person name="Spirin V."/>
            <person name="Szebenyi C."/>
            <person name="Tomsovsky M."/>
            <person name="Tulloss R.E."/>
            <person name="Uehling J."/>
            <person name="Grigoriev I.V."/>
            <person name="Vagvolgyi C."/>
            <person name="Papp T."/>
            <person name="Martin F.M."/>
            <person name="Miettinen O."/>
            <person name="Hibbett D.S."/>
            <person name="Nagy L.G."/>
        </authorList>
    </citation>
    <scope>NUCLEOTIDE SEQUENCE [LARGE SCALE GENOMIC DNA]</scope>
    <source>
        <strain evidence="1 2">CBS 962.96</strain>
    </source>
</reference>
<dbReference type="AlphaFoldDB" id="A0A4S8LZI4"/>
<protein>
    <submittedName>
        <fullName evidence="1">Uncharacterized protein</fullName>
    </submittedName>
</protein>
<sequence length="159" mass="17298">MSPIILAGKRISGPSDRSVPEIPGRPLVNNWCHRNLPANPVLSNQHVPPQRYPRYTLSLRLRSNTICNTMPLTIKVNKSRAVTFTVDALISEYCRPGCQLILGSDVQAACTKATETGLPDTLQRLSCELIHTQPVALSPSYSFGPSPTQPSAHSATVIL</sequence>
<evidence type="ECO:0000313" key="1">
    <source>
        <dbReference type="EMBL" id="THU95169.1"/>
    </source>
</evidence>
<dbReference type="Proteomes" id="UP000297245">
    <property type="component" value="Unassembled WGS sequence"/>
</dbReference>
<accession>A0A4S8LZI4</accession>
<gene>
    <name evidence="1" type="ORF">K435DRAFT_966574</name>
</gene>
<proteinExistence type="predicted"/>
<keyword evidence="2" id="KW-1185">Reference proteome</keyword>
<organism evidence="1 2">
    <name type="scientific">Dendrothele bispora (strain CBS 962.96)</name>
    <dbReference type="NCBI Taxonomy" id="1314807"/>
    <lineage>
        <taxon>Eukaryota</taxon>
        <taxon>Fungi</taxon>
        <taxon>Dikarya</taxon>
        <taxon>Basidiomycota</taxon>
        <taxon>Agaricomycotina</taxon>
        <taxon>Agaricomycetes</taxon>
        <taxon>Agaricomycetidae</taxon>
        <taxon>Agaricales</taxon>
        <taxon>Agaricales incertae sedis</taxon>
        <taxon>Dendrothele</taxon>
    </lineage>
</organism>
<name>A0A4S8LZI4_DENBC</name>